<dbReference type="InterPro" id="IPR008040">
    <property type="entry name" value="Hydant_A_N"/>
</dbReference>
<dbReference type="GO" id="GO:0006749">
    <property type="term" value="P:glutathione metabolic process"/>
    <property type="evidence" value="ECO:0007669"/>
    <property type="project" value="TreeGrafter"/>
</dbReference>
<evidence type="ECO:0000313" key="3">
    <source>
        <dbReference type="EMBL" id="KXF76183.1"/>
    </source>
</evidence>
<dbReference type="Pfam" id="PF01968">
    <property type="entry name" value="Hydantoinase_A"/>
    <property type="match status" value="1"/>
</dbReference>
<feature type="domain" description="Hydantoinase A/oxoprolinase" evidence="1">
    <location>
        <begin position="198"/>
        <end position="333"/>
    </location>
</feature>
<evidence type="ECO:0000259" key="2">
    <source>
        <dbReference type="Pfam" id="PF05378"/>
    </source>
</evidence>
<comment type="caution">
    <text evidence="3">The sequence shown here is derived from an EMBL/GenBank/DDBJ whole genome shotgun (WGS) entry which is preliminary data.</text>
</comment>
<dbReference type="GO" id="GO:0005829">
    <property type="term" value="C:cytosol"/>
    <property type="evidence" value="ECO:0007669"/>
    <property type="project" value="TreeGrafter"/>
</dbReference>
<protein>
    <submittedName>
        <fullName evidence="3">Hydantoinase</fullName>
    </submittedName>
</protein>
<reference evidence="3 4" key="1">
    <citation type="submission" date="2015-11" db="EMBL/GenBank/DDBJ databases">
        <title>Draft genome sequence of Paramesorhizobium deserti A-3-E, a strain highly resistant to diverse beta-lactam antibiotics.</title>
        <authorList>
            <person name="Lv R."/>
            <person name="Yang X."/>
            <person name="Fang N."/>
            <person name="Guo J."/>
            <person name="Luo X."/>
            <person name="Peng F."/>
            <person name="Yang R."/>
            <person name="Cui Y."/>
            <person name="Fang C."/>
            <person name="Song Y."/>
        </authorList>
    </citation>
    <scope>NUCLEOTIDE SEQUENCE [LARGE SCALE GENOMIC DNA]</scope>
    <source>
        <strain evidence="3 4">A-3-E</strain>
    </source>
</reference>
<keyword evidence="4" id="KW-1185">Reference proteome</keyword>
<dbReference type="OrthoDB" id="9814788at2"/>
<accession>A0A135HSP4</accession>
<dbReference type="PANTHER" id="PTHR11365">
    <property type="entry name" value="5-OXOPROLINASE RELATED"/>
    <property type="match status" value="1"/>
</dbReference>
<dbReference type="RefSeq" id="WP_068882972.1">
    <property type="nucleotide sequence ID" value="NZ_LNTU01000034.1"/>
</dbReference>
<proteinExistence type="predicted"/>
<dbReference type="Proteomes" id="UP000070107">
    <property type="component" value="Unassembled WGS sequence"/>
</dbReference>
<evidence type="ECO:0000313" key="4">
    <source>
        <dbReference type="Proteomes" id="UP000070107"/>
    </source>
</evidence>
<evidence type="ECO:0000259" key="1">
    <source>
        <dbReference type="Pfam" id="PF01968"/>
    </source>
</evidence>
<dbReference type="InterPro" id="IPR043129">
    <property type="entry name" value="ATPase_NBD"/>
</dbReference>
<name>A0A135HSP4_9HYPH</name>
<dbReference type="InterPro" id="IPR045079">
    <property type="entry name" value="Oxoprolinase-like"/>
</dbReference>
<organism evidence="3 4">
    <name type="scientific">Paramesorhizobium deserti</name>
    <dbReference type="NCBI Taxonomy" id="1494590"/>
    <lineage>
        <taxon>Bacteria</taxon>
        <taxon>Pseudomonadati</taxon>
        <taxon>Pseudomonadota</taxon>
        <taxon>Alphaproteobacteria</taxon>
        <taxon>Hyphomicrobiales</taxon>
        <taxon>Phyllobacteriaceae</taxon>
        <taxon>Paramesorhizobium</taxon>
    </lineage>
</organism>
<dbReference type="EMBL" id="LNTU01000034">
    <property type="protein sequence ID" value="KXF76183.1"/>
    <property type="molecule type" value="Genomic_DNA"/>
</dbReference>
<feature type="domain" description="Hydantoinase/oxoprolinase N-terminal" evidence="2">
    <location>
        <begin position="16"/>
        <end position="177"/>
    </location>
</feature>
<dbReference type="STRING" id="1494590.ATN84_14880"/>
<dbReference type="InterPro" id="IPR002821">
    <property type="entry name" value="Hydantoinase_A"/>
</dbReference>
<sequence length="675" mass="71020">MTAGAEPDDERDALFLGIDTGGTYTDAVLWSEARGVVAKAKALTTRHDLAEGIANAADRVIATAEIDPAIIRLVSMSTTLATNALVEGQGGRIALVMIGFAEADLDKSGLRQALGSDPVVFVAGGHDVHGQAKALDIEPLETALPDLAGTVSGFAVCAYFAVRNPVHELAVRDLIRQKTGLSVTCSHELSAKLNGPRRALTTVLNARLIAMIDRLIKATESFLGKRGIHAPLMVVRGDGALISSAFARTRPIETILSGPAASLVGARHLTGLDNALVSDIGGTTTDVAVLDRGRPRLDPEGATVGGFRTMVEAVAMRTFGLGGDSEIMLDDQALTPRLKLGPRRLVPLALLAKNHGADVLAHLERQLKSPQLGRLDGRFALRTGVPEALAAGLSASEAELYQRIAREPQPLDKLLSSTSQTATLNRLVARGLVHIAGFTPSDACHVLGLQQNWDADAARLGALLFARRKDGIGRPFAETPEALAKQVYAALIRRSSEVILETALAEDGLDGPQTMAHPLIERALSGKSGIAGVEIAIDRPIIGLGASAPIYYPTVGETLGVEAQVPQDSDVANALGAVVGQVRVSLTAEISQPVEGCFRVSAGEMIRDFADEEEALAFAEAILREQVAARATDAGTDEAEITVSRDIRAATVEDKRTFVEAILTATASGRPRIAH</sequence>
<dbReference type="Pfam" id="PF05378">
    <property type="entry name" value="Hydant_A_N"/>
    <property type="match status" value="1"/>
</dbReference>
<gene>
    <name evidence="3" type="ORF">ATN84_14880</name>
</gene>
<dbReference type="AlphaFoldDB" id="A0A135HSP4"/>
<dbReference type="PANTHER" id="PTHR11365:SF2">
    <property type="entry name" value="5-OXOPROLINASE"/>
    <property type="match status" value="1"/>
</dbReference>
<dbReference type="SUPFAM" id="SSF53067">
    <property type="entry name" value="Actin-like ATPase domain"/>
    <property type="match status" value="1"/>
</dbReference>
<dbReference type="GO" id="GO:0017168">
    <property type="term" value="F:5-oxoprolinase (ATP-hydrolyzing) activity"/>
    <property type="evidence" value="ECO:0007669"/>
    <property type="project" value="TreeGrafter"/>
</dbReference>